<proteinExistence type="predicted"/>
<organism evidence="2">
    <name type="scientific">Helicotheca tamesis</name>
    <dbReference type="NCBI Taxonomy" id="374047"/>
    <lineage>
        <taxon>Eukaryota</taxon>
        <taxon>Sar</taxon>
        <taxon>Stramenopiles</taxon>
        <taxon>Ochrophyta</taxon>
        <taxon>Bacillariophyta</taxon>
        <taxon>Mediophyceae</taxon>
        <taxon>Lithodesmiophycidae</taxon>
        <taxon>Lithodesmiales</taxon>
        <taxon>Lithodesmiaceae</taxon>
        <taxon>Helicotheca</taxon>
    </lineage>
</organism>
<name>A0A7S2N3M8_9STRA</name>
<accession>A0A7S2N3M8</accession>
<keyword evidence="1" id="KW-0732">Signal</keyword>
<protein>
    <submittedName>
        <fullName evidence="2">Uncharacterized protein</fullName>
    </submittedName>
</protein>
<evidence type="ECO:0000313" key="2">
    <source>
        <dbReference type="EMBL" id="CAD9518683.1"/>
    </source>
</evidence>
<evidence type="ECO:0000256" key="1">
    <source>
        <dbReference type="SAM" id="SignalP"/>
    </source>
</evidence>
<dbReference type="AlphaFoldDB" id="A0A7S2N3M8"/>
<dbReference type="EMBL" id="HBGV01019494">
    <property type="protein sequence ID" value="CAD9518683.1"/>
    <property type="molecule type" value="Transcribed_RNA"/>
</dbReference>
<feature type="signal peptide" evidence="1">
    <location>
        <begin position="1"/>
        <end position="23"/>
    </location>
</feature>
<sequence>MKLSPVTLLQAFLCLSPLHVATGFTIPTTPHTHHRHHHSSLSMSTTSADGKTFEVEVSMPPSTSDMIAQMKFEKILSEPSEIVEVRYSLPFGLDVAPKEGLAVCTKDGTGGEKVGDVLRYTSQWTMGLPRGDGIVTTAASFSGGVQWQCSLFDVMRAGRWDEVVGALTSNVESRTDEVVLLFERPIKSD</sequence>
<reference evidence="2" key="1">
    <citation type="submission" date="2021-01" db="EMBL/GenBank/DDBJ databases">
        <authorList>
            <person name="Corre E."/>
            <person name="Pelletier E."/>
            <person name="Niang G."/>
            <person name="Scheremetjew M."/>
            <person name="Finn R."/>
            <person name="Kale V."/>
            <person name="Holt S."/>
            <person name="Cochrane G."/>
            <person name="Meng A."/>
            <person name="Brown T."/>
            <person name="Cohen L."/>
        </authorList>
    </citation>
    <scope>NUCLEOTIDE SEQUENCE</scope>
    <source>
        <strain evidence="2">CCMP826</strain>
    </source>
</reference>
<feature type="chain" id="PRO_5031011244" evidence="1">
    <location>
        <begin position="24"/>
        <end position="189"/>
    </location>
</feature>
<gene>
    <name evidence="2" type="ORF">HTAM1171_LOCUS12110</name>
</gene>